<name>A0A0H4VK51_9BACT</name>
<feature type="chain" id="PRO_5005210861" evidence="1">
    <location>
        <begin position="24"/>
        <end position="265"/>
    </location>
</feature>
<sequence length="265" mass="29588">MIRFASCLLFTVFLTFFSISVKAQNTANLYYIIKKEKVEDGSLKLVYRDQNDSVRPIQMCYPRLKAEGLYVEDGVPVFHFRRIPSTEFDAVPDCISNSTPLGRFEIDLRKRKIGDTHKIAKLPFRAINWNASLTLYKIRPGQNGNPVFAVSDPASMLVSVIYGYTFGFSKIDHESITNYYTTIGPFVGITSASLTSETVTNPQLLAKDQSNVAYSYGLSAVLGRNNFGFSLSFGFDASIGKNSSLWIYQHKPWFGIGVSAGLGMF</sequence>
<protein>
    <submittedName>
        <fullName evidence="2">Uncharacterized protein</fullName>
    </submittedName>
</protein>
<dbReference type="PATRIC" id="fig|1379910.4.peg.2573"/>
<dbReference type="RefSeq" id="WP_048921121.1">
    <property type="nucleotide sequence ID" value="NZ_CP010777.1"/>
</dbReference>
<reference evidence="2 3" key="1">
    <citation type="submission" date="2015-01" db="EMBL/GenBank/DDBJ databases">
        <title>Rufibacter sp./DG31D/ whole genome sequencing.</title>
        <authorList>
            <person name="Kim M.K."/>
            <person name="Srinivasan S."/>
            <person name="Lee J.-J."/>
        </authorList>
    </citation>
    <scope>NUCLEOTIDE SEQUENCE [LARGE SCALE GENOMIC DNA]</scope>
    <source>
        <strain evidence="2 3">DG31D</strain>
    </source>
</reference>
<dbReference type="KEGG" id="ruf:TH63_11870"/>
<organism evidence="2 3">
    <name type="scientific">Rufibacter radiotolerans</name>
    <dbReference type="NCBI Taxonomy" id="1379910"/>
    <lineage>
        <taxon>Bacteria</taxon>
        <taxon>Pseudomonadati</taxon>
        <taxon>Bacteroidota</taxon>
        <taxon>Cytophagia</taxon>
        <taxon>Cytophagales</taxon>
        <taxon>Hymenobacteraceae</taxon>
        <taxon>Rufibacter</taxon>
    </lineage>
</organism>
<dbReference type="Proteomes" id="UP000036458">
    <property type="component" value="Chromosome"/>
</dbReference>
<evidence type="ECO:0000313" key="2">
    <source>
        <dbReference type="EMBL" id="AKQ46170.1"/>
    </source>
</evidence>
<dbReference type="EMBL" id="CP010777">
    <property type="protein sequence ID" value="AKQ46170.1"/>
    <property type="molecule type" value="Genomic_DNA"/>
</dbReference>
<dbReference type="AlphaFoldDB" id="A0A0H4VK51"/>
<evidence type="ECO:0000313" key="3">
    <source>
        <dbReference type="Proteomes" id="UP000036458"/>
    </source>
</evidence>
<gene>
    <name evidence="2" type="ORF">TH63_11870</name>
</gene>
<dbReference type="OrthoDB" id="836926at2"/>
<evidence type="ECO:0000256" key="1">
    <source>
        <dbReference type="SAM" id="SignalP"/>
    </source>
</evidence>
<keyword evidence="1" id="KW-0732">Signal</keyword>
<keyword evidence="3" id="KW-1185">Reference proteome</keyword>
<proteinExistence type="predicted"/>
<accession>A0A0H4VK51</accession>
<feature type="signal peptide" evidence="1">
    <location>
        <begin position="1"/>
        <end position="23"/>
    </location>
</feature>